<dbReference type="GO" id="GO:0000956">
    <property type="term" value="P:nuclear-transcribed mRNA catabolic process"/>
    <property type="evidence" value="ECO:0007669"/>
    <property type="project" value="UniProtKB-UniRule"/>
</dbReference>
<proteinExistence type="inferred from homology"/>
<dbReference type="GO" id="GO:0000398">
    <property type="term" value="P:mRNA splicing, via spliceosome"/>
    <property type="evidence" value="ECO:0007669"/>
    <property type="project" value="InterPro"/>
</dbReference>
<keyword evidence="4 9" id="KW-0747">Spliceosome</keyword>
<evidence type="ECO:0000256" key="10">
    <source>
        <dbReference type="SAM" id="MobiDB-lite"/>
    </source>
</evidence>
<comment type="similarity">
    <text evidence="2 9">Belongs to the snRNP Sm proteins family.</text>
</comment>
<name>A0A1D2VPB6_9ASCO</name>
<dbReference type="InParanoid" id="A0A1D2VPB6"/>
<comment type="function">
    <text evidence="9">Binds specifically to the 3'-terminal U-tract of U6 snRNA.</text>
</comment>
<feature type="region of interest" description="Disordered" evidence="10">
    <location>
        <begin position="105"/>
        <end position="181"/>
    </location>
</feature>
<gene>
    <name evidence="9" type="primary">LSM4</name>
    <name evidence="12" type="ORF">ASCRUDRAFT_52240</name>
</gene>
<protein>
    <recommendedName>
        <fullName evidence="9">LSM complex subunit LSM4</fullName>
    </recommendedName>
</protein>
<dbReference type="Gene3D" id="2.30.30.100">
    <property type="match status" value="1"/>
</dbReference>
<feature type="compositionally biased region" description="Low complexity" evidence="10">
    <location>
        <begin position="105"/>
        <end position="153"/>
    </location>
</feature>
<dbReference type="InterPro" id="IPR027141">
    <property type="entry name" value="LSm4/Sm_D1/D3"/>
</dbReference>
<dbReference type="InterPro" id="IPR001163">
    <property type="entry name" value="Sm_dom_euk/arc"/>
</dbReference>
<evidence type="ECO:0000313" key="12">
    <source>
        <dbReference type="EMBL" id="ODV63407.1"/>
    </source>
</evidence>
<comment type="subunit">
    <text evidence="9">LSm subunits form a heteromer with a doughnut shape.</text>
</comment>
<dbReference type="PROSITE" id="PS52002">
    <property type="entry name" value="SM"/>
    <property type="match status" value="1"/>
</dbReference>
<evidence type="ECO:0000256" key="8">
    <source>
        <dbReference type="ARBA" id="ARBA00023274"/>
    </source>
</evidence>
<dbReference type="InterPro" id="IPR034101">
    <property type="entry name" value="Lsm4"/>
</dbReference>
<dbReference type="InterPro" id="IPR047575">
    <property type="entry name" value="Sm"/>
</dbReference>
<evidence type="ECO:0000256" key="7">
    <source>
        <dbReference type="ARBA" id="ARBA00023242"/>
    </source>
</evidence>
<feature type="compositionally biased region" description="Low complexity" evidence="10">
    <location>
        <begin position="161"/>
        <end position="181"/>
    </location>
</feature>
<dbReference type="PANTHER" id="PTHR23338">
    <property type="entry name" value="SMALL NUCLEAR RIBONUCLEOPROTEIN SM"/>
    <property type="match status" value="1"/>
</dbReference>
<dbReference type="InterPro" id="IPR010920">
    <property type="entry name" value="LSM_dom_sf"/>
</dbReference>
<dbReference type="GO" id="GO:0097525">
    <property type="term" value="C:spliceosomal snRNP complex"/>
    <property type="evidence" value="ECO:0007669"/>
    <property type="project" value="UniProtKB-ARBA"/>
</dbReference>
<evidence type="ECO:0000313" key="13">
    <source>
        <dbReference type="Proteomes" id="UP000095038"/>
    </source>
</evidence>
<evidence type="ECO:0000256" key="2">
    <source>
        <dbReference type="ARBA" id="ARBA00006850"/>
    </source>
</evidence>
<evidence type="ECO:0000256" key="4">
    <source>
        <dbReference type="ARBA" id="ARBA00022728"/>
    </source>
</evidence>
<dbReference type="EMBL" id="KV454475">
    <property type="protein sequence ID" value="ODV63407.1"/>
    <property type="molecule type" value="Genomic_DNA"/>
</dbReference>
<dbReference type="GeneID" id="30964729"/>
<organism evidence="12 13">
    <name type="scientific">Ascoidea rubescens DSM 1968</name>
    <dbReference type="NCBI Taxonomy" id="1344418"/>
    <lineage>
        <taxon>Eukaryota</taxon>
        <taxon>Fungi</taxon>
        <taxon>Dikarya</taxon>
        <taxon>Ascomycota</taxon>
        <taxon>Saccharomycotina</taxon>
        <taxon>Saccharomycetes</taxon>
        <taxon>Ascoideaceae</taxon>
        <taxon>Ascoidea</taxon>
    </lineage>
</organism>
<dbReference type="SUPFAM" id="SSF50182">
    <property type="entry name" value="Sm-like ribonucleoproteins"/>
    <property type="match status" value="1"/>
</dbReference>
<dbReference type="Proteomes" id="UP000095038">
    <property type="component" value="Unassembled WGS sequence"/>
</dbReference>
<evidence type="ECO:0000256" key="3">
    <source>
        <dbReference type="ARBA" id="ARBA00022664"/>
    </source>
</evidence>
<evidence type="ECO:0000256" key="6">
    <source>
        <dbReference type="ARBA" id="ARBA00023187"/>
    </source>
</evidence>
<dbReference type="RefSeq" id="XP_020049714.1">
    <property type="nucleotide sequence ID" value="XM_020191093.1"/>
</dbReference>
<accession>A0A1D2VPB6</accession>
<dbReference type="OrthoDB" id="747253at2759"/>
<keyword evidence="8 9" id="KW-0687">Ribonucleoprotein</keyword>
<keyword evidence="7 9" id="KW-0539">Nucleus</keyword>
<dbReference type="CDD" id="cd01723">
    <property type="entry name" value="LSm4"/>
    <property type="match status" value="1"/>
</dbReference>
<dbReference type="AlphaFoldDB" id="A0A1D2VPB6"/>
<keyword evidence="3 9" id="KW-0507">mRNA processing</keyword>
<evidence type="ECO:0000256" key="1">
    <source>
        <dbReference type="ARBA" id="ARBA00004123"/>
    </source>
</evidence>
<reference evidence="13" key="1">
    <citation type="submission" date="2016-05" db="EMBL/GenBank/DDBJ databases">
        <title>Comparative genomics of biotechnologically important yeasts.</title>
        <authorList>
            <consortium name="DOE Joint Genome Institute"/>
            <person name="Riley R."/>
            <person name="Haridas S."/>
            <person name="Wolfe K.H."/>
            <person name="Lopes M.R."/>
            <person name="Hittinger C.T."/>
            <person name="Goker M."/>
            <person name="Salamov A."/>
            <person name="Wisecaver J."/>
            <person name="Long T.M."/>
            <person name="Aerts A.L."/>
            <person name="Barry K."/>
            <person name="Choi C."/>
            <person name="Clum A."/>
            <person name="Coughlan A.Y."/>
            <person name="Deshpande S."/>
            <person name="Douglass A.P."/>
            <person name="Hanson S.J."/>
            <person name="Klenk H.-P."/>
            <person name="Labutti K."/>
            <person name="Lapidus A."/>
            <person name="Lindquist E."/>
            <person name="Lipzen A."/>
            <person name="Meier-Kolthoff J.P."/>
            <person name="Ohm R.A."/>
            <person name="Otillar R.P."/>
            <person name="Pangilinan J."/>
            <person name="Peng Y."/>
            <person name="Rokas A."/>
            <person name="Rosa C.A."/>
            <person name="Scheuner C."/>
            <person name="Sibirny A.A."/>
            <person name="Slot J.C."/>
            <person name="Stielow J.B."/>
            <person name="Sun H."/>
            <person name="Kurtzman C.P."/>
            <person name="Blackwell M."/>
            <person name="Grigoriev I.V."/>
            <person name="Jeffries T.W."/>
        </authorList>
    </citation>
    <scope>NUCLEOTIDE SEQUENCE [LARGE SCALE GENOMIC DNA]</scope>
    <source>
        <strain evidence="13">DSM 1968</strain>
    </source>
</reference>
<dbReference type="STRING" id="1344418.A0A1D2VPB6"/>
<keyword evidence="5 9" id="KW-0694">RNA-binding</keyword>
<comment type="subcellular location">
    <subcellularLocation>
        <location evidence="1 9">Nucleus</location>
    </subcellularLocation>
</comment>
<dbReference type="GO" id="GO:0003723">
    <property type="term" value="F:RNA binding"/>
    <property type="evidence" value="ECO:0007669"/>
    <property type="project" value="UniProtKB-KW"/>
</dbReference>
<keyword evidence="13" id="KW-1185">Reference proteome</keyword>
<dbReference type="Pfam" id="PF01423">
    <property type="entry name" value="LSM"/>
    <property type="match status" value="1"/>
</dbReference>
<evidence type="ECO:0000256" key="9">
    <source>
        <dbReference type="RuleBase" id="RU365049"/>
    </source>
</evidence>
<evidence type="ECO:0000259" key="11">
    <source>
        <dbReference type="PROSITE" id="PS52002"/>
    </source>
</evidence>
<dbReference type="SMART" id="SM00651">
    <property type="entry name" value="Sm"/>
    <property type="match status" value="1"/>
</dbReference>
<dbReference type="GO" id="GO:0005681">
    <property type="term" value="C:spliceosomal complex"/>
    <property type="evidence" value="ECO:0007669"/>
    <property type="project" value="UniProtKB-UniRule"/>
</dbReference>
<evidence type="ECO:0000256" key="5">
    <source>
        <dbReference type="ARBA" id="ARBA00022884"/>
    </source>
</evidence>
<keyword evidence="6 9" id="KW-0508">mRNA splicing</keyword>
<feature type="domain" description="Sm" evidence="11">
    <location>
        <begin position="2"/>
        <end position="75"/>
    </location>
</feature>
<sequence>MLPLYLLTAAKTQPISVELKNGETLNGHLVNCDSWMNLTLKDVIQTSANADLFLKIEQIYIRGSHIKYLRLPNEIMDQVKEQNIANLERNNSNSQFNQHMNINQMNNNNNYYQQNIPNNNTNQQNPQGNPNINKNYRNYKNYNRGGYNSYNKRGGYKSRGNRNYQNNSSMNNQNANQNKPQ</sequence>